<reference evidence="2 3" key="1">
    <citation type="submission" date="2024-08" db="EMBL/GenBank/DDBJ databases">
        <authorList>
            <person name="Ishaq N."/>
        </authorList>
    </citation>
    <scope>NUCLEOTIDE SEQUENCE [LARGE SCALE GENOMIC DNA]</scope>
    <source>
        <strain evidence="2 3">JCM 30400</strain>
    </source>
</reference>
<protein>
    <submittedName>
        <fullName evidence="2">N-acetylglucosaminyltransferase</fullName>
    </submittedName>
</protein>
<name>A0ABV4NN17_9GAMM</name>
<evidence type="ECO:0000256" key="1">
    <source>
        <dbReference type="SAM" id="MobiDB-lite"/>
    </source>
</evidence>
<accession>A0ABV4NN17</accession>
<evidence type="ECO:0000313" key="2">
    <source>
        <dbReference type="EMBL" id="MFA0790932.1"/>
    </source>
</evidence>
<keyword evidence="2" id="KW-0808">Transferase</keyword>
<keyword evidence="2" id="KW-0328">Glycosyltransferase</keyword>
<dbReference type="EMBL" id="JBGMEL010000009">
    <property type="protein sequence ID" value="MFA0790932.1"/>
    <property type="molecule type" value="Genomic_DNA"/>
</dbReference>
<organism evidence="2 3">
    <name type="scientific">Microbulbifer echini</name>
    <dbReference type="NCBI Taxonomy" id="1529067"/>
    <lineage>
        <taxon>Bacteria</taxon>
        <taxon>Pseudomonadati</taxon>
        <taxon>Pseudomonadota</taxon>
        <taxon>Gammaproteobacteria</taxon>
        <taxon>Cellvibrionales</taxon>
        <taxon>Microbulbiferaceae</taxon>
        <taxon>Microbulbifer</taxon>
    </lineage>
</organism>
<sequence length="263" mass="28955">MRKQYSDASGTKKQQRGIALPSLERLHSFGICLLMAVFLGACGSNKPAPAPPPPSPVVQKPKPSAEQVRRNNVAYFLKRAERALGKGHLTRPAGASAYDYYLRVQQLDPGNRHAQTGIQTIVVTYVERAREALRRRAFAEVGRLLQRAEMLAPGNPLVAEVHAQLARERGRAHLDLPRGETIGLPAEGLKTRSQSLVEQLHQVAYRVRSEQLRVIIVAGNDTAGRWIYQQLREAVPGYRVRGDIKIGSPARLILIQPSGGASE</sequence>
<evidence type="ECO:0000313" key="3">
    <source>
        <dbReference type="Proteomes" id="UP001569414"/>
    </source>
</evidence>
<dbReference type="GO" id="GO:0016757">
    <property type="term" value="F:glycosyltransferase activity"/>
    <property type="evidence" value="ECO:0007669"/>
    <property type="project" value="UniProtKB-KW"/>
</dbReference>
<gene>
    <name evidence="2" type="ORF">ACCI51_10285</name>
</gene>
<feature type="region of interest" description="Disordered" evidence="1">
    <location>
        <begin position="47"/>
        <end position="66"/>
    </location>
</feature>
<proteinExistence type="predicted"/>
<keyword evidence="3" id="KW-1185">Reference proteome</keyword>
<dbReference type="Proteomes" id="UP001569414">
    <property type="component" value="Unassembled WGS sequence"/>
</dbReference>
<comment type="caution">
    <text evidence="2">The sequence shown here is derived from an EMBL/GenBank/DDBJ whole genome shotgun (WGS) entry which is preliminary data.</text>
</comment>
<dbReference type="RefSeq" id="WP_371843502.1">
    <property type="nucleotide sequence ID" value="NZ_JBGMEL010000009.1"/>
</dbReference>